<feature type="compositionally biased region" description="Low complexity" evidence="1">
    <location>
        <begin position="176"/>
        <end position="193"/>
    </location>
</feature>
<proteinExistence type="predicted"/>
<dbReference type="AlphaFoldDB" id="A0A916SGF0"/>
<name>A0A916SGF0_9MICO</name>
<reference evidence="3" key="2">
    <citation type="submission" date="2020-09" db="EMBL/GenBank/DDBJ databases">
        <authorList>
            <person name="Sun Q."/>
            <person name="Zhou Y."/>
        </authorList>
    </citation>
    <scope>NUCLEOTIDE SEQUENCE</scope>
    <source>
        <strain evidence="3">CGMCC 1.12813</strain>
    </source>
</reference>
<comment type="caution">
    <text evidence="3">The sequence shown here is derived from an EMBL/GenBank/DDBJ whole genome shotgun (WGS) entry which is preliminary data.</text>
</comment>
<evidence type="ECO:0000256" key="2">
    <source>
        <dbReference type="SAM" id="Phobius"/>
    </source>
</evidence>
<gene>
    <name evidence="3" type="ORF">GCM10010979_11820</name>
</gene>
<dbReference type="RefSeq" id="WP_229733085.1">
    <property type="nucleotide sequence ID" value="NZ_BMGB01000001.1"/>
</dbReference>
<dbReference type="EMBL" id="BMGB01000001">
    <property type="protein sequence ID" value="GGA98932.1"/>
    <property type="molecule type" value="Genomic_DNA"/>
</dbReference>
<feature type="compositionally biased region" description="Basic and acidic residues" evidence="1">
    <location>
        <begin position="11"/>
        <end position="20"/>
    </location>
</feature>
<keyword evidence="2" id="KW-1133">Transmembrane helix</keyword>
<accession>A0A916SGF0</accession>
<reference evidence="3" key="1">
    <citation type="journal article" date="2014" name="Int. J. Syst. Evol. Microbiol.">
        <title>Complete genome sequence of Corynebacterium casei LMG S-19264T (=DSM 44701T), isolated from a smear-ripened cheese.</title>
        <authorList>
            <consortium name="US DOE Joint Genome Institute (JGI-PGF)"/>
            <person name="Walter F."/>
            <person name="Albersmeier A."/>
            <person name="Kalinowski J."/>
            <person name="Ruckert C."/>
        </authorList>
    </citation>
    <scope>NUCLEOTIDE SEQUENCE</scope>
    <source>
        <strain evidence="3">CGMCC 1.12813</strain>
    </source>
</reference>
<feature type="transmembrane region" description="Helical" evidence="2">
    <location>
        <begin position="144"/>
        <end position="167"/>
    </location>
</feature>
<organism evidence="3 4">
    <name type="scientific">Conyzicola nivalis</name>
    <dbReference type="NCBI Taxonomy" id="1477021"/>
    <lineage>
        <taxon>Bacteria</taxon>
        <taxon>Bacillati</taxon>
        <taxon>Actinomycetota</taxon>
        <taxon>Actinomycetes</taxon>
        <taxon>Micrococcales</taxon>
        <taxon>Microbacteriaceae</taxon>
        <taxon>Conyzicola</taxon>
    </lineage>
</organism>
<keyword evidence="2" id="KW-0472">Membrane</keyword>
<sequence>MSNHTPTGPPESDKSRKQGADDAASDTTPGDTPTERFDAADADTPTAAGPHDAAPYDADGADTPTERFDPVIDETPTDRFEAPTAPTDAATRILPAQGGATPATPYPTRAYPPAAAPPAATVRTVTSGPVPPKADPTAKKSRTLLYWLIGIGVVLLIAVIVLLVTLFSNPDDAAVAPTPTPTQSAAPSAAPAPTEEPEEEEPAPAPSPSAPPAAGPTFATFTAPTSAECEAEEGEAPLVFSWSSDNAVRAYFGVGTQNAAINPTESDLPPTATFDEVPYDCAVPSQVYTVTLEDELGALASRTVTVTR</sequence>
<feature type="compositionally biased region" description="Low complexity" evidence="1">
    <location>
        <begin position="42"/>
        <end position="55"/>
    </location>
</feature>
<protein>
    <submittedName>
        <fullName evidence="3">Uncharacterized protein</fullName>
    </submittedName>
</protein>
<evidence type="ECO:0000313" key="4">
    <source>
        <dbReference type="Proteomes" id="UP000606922"/>
    </source>
</evidence>
<keyword evidence="4" id="KW-1185">Reference proteome</keyword>
<feature type="compositionally biased region" description="Low complexity" evidence="1">
    <location>
        <begin position="100"/>
        <end position="126"/>
    </location>
</feature>
<feature type="compositionally biased region" description="Basic and acidic residues" evidence="1">
    <location>
        <begin position="64"/>
        <end position="81"/>
    </location>
</feature>
<keyword evidence="2" id="KW-0812">Transmembrane</keyword>
<feature type="region of interest" description="Disordered" evidence="1">
    <location>
        <begin position="1"/>
        <end position="137"/>
    </location>
</feature>
<feature type="region of interest" description="Disordered" evidence="1">
    <location>
        <begin position="176"/>
        <end position="220"/>
    </location>
</feature>
<dbReference type="Proteomes" id="UP000606922">
    <property type="component" value="Unassembled WGS sequence"/>
</dbReference>
<evidence type="ECO:0000256" key="1">
    <source>
        <dbReference type="SAM" id="MobiDB-lite"/>
    </source>
</evidence>
<feature type="compositionally biased region" description="Pro residues" evidence="1">
    <location>
        <begin position="203"/>
        <end position="214"/>
    </location>
</feature>
<evidence type="ECO:0000313" key="3">
    <source>
        <dbReference type="EMBL" id="GGA98932.1"/>
    </source>
</evidence>